<reference evidence="2 3" key="1">
    <citation type="submission" date="2016-03" db="EMBL/GenBank/DDBJ databases">
        <title>Choanephora cucurbitarum.</title>
        <authorList>
            <person name="Min B."/>
            <person name="Park H."/>
            <person name="Park J.-H."/>
            <person name="Shin H.-D."/>
            <person name="Choi I.-G."/>
        </authorList>
    </citation>
    <scope>NUCLEOTIDE SEQUENCE [LARGE SCALE GENOMIC DNA]</scope>
    <source>
        <strain evidence="2 3">KUS-F28377</strain>
    </source>
</reference>
<evidence type="ECO:0000256" key="1">
    <source>
        <dbReference type="SAM" id="MobiDB-lite"/>
    </source>
</evidence>
<feature type="compositionally biased region" description="Polar residues" evidence="1">
    <location>
        <begin position="416"/>
        <end position="429"/>
    </location>
</feature>
<dbReference type="EMBL" id="LUGH01000371">
    <property type="protein sequence ID" value="OBZ85682.1"/>
    <property type="molecule type" value="Genomic_DNA"/>
</dbReference>
<comment type="caution">
    <text evidence="2">The sequence shown here is derived from an EMBL/GenBank/DDBJ whole genome shotgun (WGS) entry which is preliminary data.</text>
</comment>
<evidence type="ECO:0000313" key="2">
    <source>
        <dbReference type="EMBL" id="OBZ85682.1"/>
    </source>
</evidence>
<accession>A0A1C7N974</accession>
<gene>
    <name evidence="2" type="ORF">A0J61_06269</name>
</gene>
<dbReference type="Proteomes" id="UP000093000">
    <property type="component" value="Unassembled WGS sequence"/>
</dbReference>
<organism evidence="2 3">
    <name type="scientific">Choanephora cucurbitarum</name>
    <dbReference type="NCBI Taxonomy" id="101091"/>
    <lineage>
        <taxon>Eukaryota</taxon>
        <taxon>Fungi</taxon>
        <taxon>Fungi incertae sedis</taxon>
        <taxon>Mucoromycota</taxon>
        <taxon>Mucoromycotina</taxon>
        <taxon>Mucoromycetes</taxon>
        <taxon>Mucorales</taxon>
        <taxon>Mucorineae</taxon>
        <taxon>Choanephoraceae</taxon>
        <taxon>Choanephoroideae</taxon>
        <taxon>Choanephora</taxon>
    </lineage>
</organism>
<evidence type="ECO:0000313" key="3">
    <source>
        <dbReference type="Proteomes" id="UP000093000"/>
    </source>
</evidence>
<dbReference type="STRING" id="101091.A0A1C7N974"/>
<name>A0A1C7N974_9FUNG</name>
<feature type="compositionally biased region" description="Polar residues" evidence="1">
    <location>
        <begin position="105"/>
        <end position="117"/>
    </location>
</feature>
<feature type="compositionally biased region" description="Polar residues" evidence="1">
    <location>
        <begin position="360"/>
        <end position="379"/>
    </location>
</feature>
<dbReference type="AlphaFoldDB" id="A0A1C7N974"/>
<feature type="region of interest" description="Disordered" evidence="1">
    <location>
        <begin position="264"/>
        <end position="332"/>
    </location>
</feature>
<feature type="compositionally biased region" description="Basic and acidic residues" evidence="1">
    <location>
        <begin position="380"/>
        <end position="415"/>
    </location>
</feature>
<feature type="compositionally biased region" description="Basic and acidic residues" evidence="1">
    <location>
        <begin position="274"/>
        <end position="290"/>
    </location>
</feature>
<proteinExistence type="predicted"/>
<feature type="compositionally biased region" description="Basic and acidic residues" evidence="1">
    <location>
        <begin position="309"/>
        <end position="318"/>
    </location>
</feature>
<feature type="compositionally biased region" description="Low complexity" evidence="1">
    <location>
        <begin position="291"/>
        <end position="303"/>
    </location>
</feature>
<feature type="region of interest" description="Disordered" evidence="1">
    <location>
        <begin position="345"/>
        <end position="437"/>
    </location>
</feature>
<feature type="region of interest" description="Disordered" evidence="1">
    <location>
        <begin position="1"/>
        <end position="21"/>
    </location>
</feature>
<dbReference type="InParanoid" id="A0A1C7N974"/>
<dbReference type="OrthoDB" id="10615368at2759"/>
<feature type="compositionally biased region" description="Low complexity" evidence="1">
    <location>
        <begin position="7"/>
        <end position="21"/>
    </location>
</feature>
<feature type="region of interest" description="Disordered" evidence="1">
    <location>
        <begin position="105"/>
        <end position="126"/>
    </location>
</feature>
<sequence>MSTNNEASSPTKRSSLSSRASKIPQKIAQSTFFALRPSSSTLTTSSVVTNSDSISTRLSQMFRPRTASETVFKDTSIQEIDNRIQHLSLSKSPTFHTSSSIDIQKGQQTKKCSQSHELPQKHSKIDTYTNTYTQSNISSPSPYSTSSPERTDFYSYHHNITPNNEFSSNGFSPLSLTNSTISLADSLINSQLTISTSLMPSNSKDASSFEGLVADTTKELATAILDYTSYLLDLFNTTDDFAFAHLRELDSIVIRSASANRLALNKPSSAPPQKDAKKAQRPRSVNEKASSRGLSNGGSSRLLQEAILDEQKRNKITEPEEEIPPVPNISRSTLLQDFRKGIASSSRRIKGAASDDLFNRRQSQLRSPDKSSQNQSITKTDTEEGKSKEKVNNNLAKKENKNDKASISESVRKENSTTVSSIKNNTTPKPNAPVRPSQLLLSVASKSTNVANLKNSPSAAVSWR</sequence>
<protein>
    <submittedName>
        <fullName evidence="2">Uncharacterized protein</fullName>
    </submittedName>
</protein>
<keyword evidence="3" id="KW-1185">Reference proteome</keyword>